<evidence type="ECO:0000259" key="1">
    <source>
        <dbReference type="Pfam" id="PF03102"/>
    </source>
</evidence>
<dbReference type="InterPro" id="IPR013132">
    <property type="entry name" value="PseI/NeuA/B-like_N"/>
</dbReference>
<reference evidence="2" key="1">
    <citation type="submission" date="2015-09" db="EMBL/GenBank/DDBJ databases">
        <title>Scylla olivacea transcriptome.</title>
        <authorList>
            <person name="Ikhwanuddin M."/>
        </authorList>
    </citation>
    <scope>NUCLEOTIDE SEQUENCE</scope>
</reference>
<name>A0A0P4X072_SCYOL</name>
<organism evidence="2">
    <name type="scientific">Scylla olivacea</name>
    <name type="common">Orange mud crab</name>
    <name type="synonym">Cancer olivacea</name>
    <dbReference type="NCBI Taxonomy" id="85551"/>
    <lineage>
        <taxon>Eukaryota</taxon>
        <taxon>Metazoa</taxon>
        <taxon>Ecdysozoa</taxon>
        <taxon>Arthropoda</taxon>
        <taxon>Crustacea</taxon>
        <taxon>Multicrustacea</taxon>
        <taxon>Malacostraca</taxon>
        <taxon>Eumalacostraca</taxon>
        <taxon>Eucarida</taxon>
        <taxon>Decapoda</taxon>
        <taxon>Pleocyemata</taxon>
        <taxon>Brachyura</taxon>
        <taxon>Eubrachyura</taxon>
        <taxon>Portunoidea</taxon>
        <taxon>Portunidae</taxon>
        <taxon>Portuninae</taxon>
        <taxon>Scylla</taxon>
    </lineage>
</organism>
<dbReference type="SUPFAM" id="SSF51569">
    <property type="entry name" value="Aldolase"/>
    <property type="match status" value="1"/>
</dbReference>
<protein>
    <recommendedName>
        <fullName evidence="1">PseI/NeuA/B-like domain-containing protein</fullName>
    </recommendedName>
</protein>
<accession>A0A0P4X072</accession>
<dbReference type="GO" id="GO:0016051">
    <property type="term" value="P:carbohydrate biosynthetic process"/>
    <property type="evidence" value="ECO:0007669"/>
    <property type="project" value="InterPro"/>
</dbReference>
<dbReference type="PANTHER" id="PTHR42966">
    <property type="entry name" value="N-ACETYLNEURAMINATE SYNTHASE"/>
    <property type="match status" value="1"/>
</dbReference>
<dbReference type="PANTHER" id="PTHR42966:SF1">
    <property type="entry name" value="SIALIC ACID SYNTHASE"/>
    <property type="match status" value="1"/>
</dbReference>
<dbReference type="InterPro" id="IPR013785">
    <property type="entry name" value="Aldolase_TIM"/>
</dbReference>
<dbReference type="Gene3D" id="3.20.20.70">
    <property type="entry name" value="Aldolase class I"/>
    <property type="match status" value="1"/>
</dbReference>
<evidence type="ECO:0000313" key="2">
    <source>
        <dbReference type="EMBL" id="JAI67177.1"/>
    </source>
</evidence>
<dbReference type="Pfam" id="PF03102">
    <property type="entry name" value="NeuB"/>
    <property type="match status" value="1"/>
</dbReference>
<feature type="domain" description="PseI/NeuA/B-like" evidence="1">
    <location>
        <begin position="23"/>
        <end position="66"/>
    </location>
</feature>
<sequence length="110" mass="12410">MCDYRKNCLAVKGLSSAFLYFLQVVERHLTLNKTWKGSDHACSLEPHDLRELVTAIRCVEAALGSPLKAFQPSEDPCHSKVVHQAPWVSFHPLQIKPFLIIQDDYCGSTL</sequence>
<dbReference type="GO" id="GO:0047444">
    <property type="term" value="F:N-acylneuraminate-9-phosphate synthase activity"/>
    <property type="evidence" value="ECO:0007669"/>
    <property type="project" value="TreeGrafter"/>
</dbReference>
<dbReference type="EMBL" id="GDRN01039870">
    <property type="protein sequence ID" value="JAI67177.1"/>
    <property type="molecule type" value="Transcribed_RNA"/>
</dbReference>
<proteinExistence type="predicted"/>
<dbReference type="InterPro" id="IPR051690">
    <property type="entry name" value="PseI-like"/>
</dbReference>
<dbReference type="AlphaFoldDB" id="A0A0P4X072"/>